<accession>A0ACC2SLE4</accession>
<proteinExistence type="predicted"/>
<gene>
    <name evidence="1" type="ORF">DSO57_1003624</name>
</gene>
<evidence type="ECO:0000313" key="1">
    <source>
        <dbReference type="EMBL" id="KAJ9063095.1"/>
    </source>
</evidence>
<organism evidence="1 2">
    <name type="scientific">Entomophthora muscae</name>
    <dbReference type="NCBI Taxonomy" id="34485"/>
    <lineage>
        <taxon>Eukaryota</taxon>
        <taxon>Fungi</taxon>
        <taxon>Fungi incertae sedis</taxon>
        <taxon>Zoopagomycota</taxon>
        <taxon>Entomophthoromycotina</taxon>
        <taxon>Entomophthoromycetes</taxon>
        <taxon>Entomophthorales</taxon>
        <taxon>Entomophthoraceae</taxon>
        <taxon>Entomophthora</taxon>
    </lineage>
</organism>
<protein>
    <submittedName>
        <fullName evidence="1">Uncharacterized protein</fullName>
    </submittedName>
</protein>
<evidence type="ECO:0000313" key="2">
    <source>
        <dbReference type="Proteomes" id="UP001165960"/>
    </source>
</evidence>
<reference evidence="1" key="1">
    <citation type="submission" date="2022-04" db="EMBL/GenBank/DDBJ databases">
        <title>Genome of the entomopathogenic fungus Entomophthora muscae.</title>
        <authorList>
            <person name="Elya C."/>
            <person name="Lovett B.R."/>
            <person name="Lee E."/>
            <person name="Macias A.M."/>
            <person name="Hajek A.E."/>
            <person name="De Bivort B.L."/>
            <person name="Kasson M.T."/>
            <person name="De Fine Licht H.H."/>
            <person name="Stajich J.E."/>
        </authorList>
    </citation>
    <scope>NUCLEOTIDE SEQUENCE</scope>
    <source>
        <strain evidence="1">Berkeley</strain>
    </source>
</reference>
<dbReference type="EMBL" id="QTSX02004979">
    <property type="protein sequence ID" value="KAJ9063095.1"/>
    <property type="molecule type" value="Genomic_DNA"/>
</dbReference>
<sequence>MYTKANDSLNLLPAKPEAKQYVVDFRTYIKPKGTTSFEKKRTRRKPHEIQRHYKCTFQGCQKSYGTLNHLNDHILLQSHGPKHTPDMYHELRSNLRKKSPSRPLKLCLHHLIHHSD</sequence>
<name>A0ACC2SLE4_9FUNG</name>
<comment type="caution">
    <text evidence="1">The sequence shown here is derived from an EMBL/GenBank/DDBJ whole genome shotgun (WGS) entry which is preliminary data.</text>
</comment>
<keyword evidence="2" id="KW-1185">Reference proteome</keyword>
<dbReference type="Proteomes" id="UP001165960">
    <property type="component" value="Unassembled WGS sequence"/>
</dbReference>